<reference evidence="3" key="1">
    <citation type="submission" date="2020-10" db="EMBL/GenBank/DDBJ databases">
        <title>High-Quality Genome Resource of Clonostachys rosea strain S41 by Oxford Nanopore Long-Read Sequencing.</title>
        <authorList>
            <person name="Wang H."/>
        </authorList>
    </citation>
    <scope>NUCLEOTIDE SEQUENCE</scope>
    <source>
        <strain evidence="3">S41</strain>
    </source>
</reference>
<dbReference type="Pfam" id="PF00188">
    <property type="entry name" value="CAP"/>
    <property type="match status" value="1"/>
</dbReference>
<dbReference type="EMBL" id="JADCTT010000002">
    <property type="protein sequence ID" value="KAF9757115.1"/>
    <property type="molecule type" value="Genomic_DNA"/>
</dbReference>
<dbReference type="InterPro" id="IPR002413">
    <property type="entry name" value="V5_allergen-like"/>
</dbReference>
<protein>
    <recommendedName>
        <fullName evidence="2">SCP domain-containing protein</fullName>
    </recommendedName>
</protein>
<organism evidence="3 4">
    <name type="scientific">Bionectria ochroleuca</name>
    <name type="common">Gliocladium roseum</name>
    <dbReference type="NCBI Taxonomy" id="29856"/>
    <lineage>
        <taxon>Eukaryota</taxon>
        <taxon>Fungi</taxon>
        <taxon>Dikarya</taxon>
        <taxon>Ascomycota</taxon>
        <taxon>Pezizomycotina</taxon>
        <taxon>Sordariomycetes</taxon>
        <taxon>Hypocreomycetidae</taxon>
        <taxon>Hypocreales</taxon>
        <taxon>Bionectriaceae</taxon>
        <taxon>Clonostachys</taxon>
    </lineage>
</organism>
<dbReference type="SUPFAM" id="SSF55797">
    <property type="entry name" value="PR-1-like"/>
    <property type="match status" value="1"/>
</dbReference>
<feature type="chain" id="PRO_5034394145" description="SCP domain-containing protein" evidence="1">
    <location>
        <begin position="21"/>
        <end position="232"/>
    </location>
</feature>
<dbReference type="Proteomes" id="UP000616885">
    <property type="component" value="Unassembled WGS sequence"/>
</dbReference>
<dbReference type="InterPro" id="IPR014044">
    <property type="entry name" value="CAP_dom"/>
</dbReference>
<evidence type="ECO:0000313" key="4">
    <source>
        <dbReference type="Proteomes" id="UP000616885"/>
    </source>
</evidence>
<evidence type="ECO:0000313" key="3">
    <source>
        <dbReference type="EMBL" id="KAF9757115.1"/>
    </source>
</evidence>
<accession>A0A8H7NJE0</accession>
<dbReference type="PANTHER" id="PTHR10334">
    <property type="entry name" value="CYSTEINE-RICH SECRETORY PROTEIN-RELATED"/>
    <property type="match status" value="1"/>
</dbReference>
<dbReference type="InterPro" id="IPR035940">
    <property type="entry name" value="CAP_sf"/>
</dbReference>
<dbReference type="Gene3D" id="3.40.33.10">
    <property type="entry name" value="CAP"/>
    <property type="match status" value="1"/>
</dbReference>
<dbReference type="AlphaFoldDB" id="A0A8H7NJE0"/>
<keyword evidence="1" id="KW-0732">Signal</keyword>
<sequence>MLFSALSLQALALFATSVIADATIDDDTPLNITKTVQDPPNIVSYAGKPEYYDERRASRSIVSEAKYAELLNMPPPNVSADQLESLRLHNAARAGRRLKAVIWDPTLESAARDWANYIAGINSLEHSSSAQRPNQGENLAYSKSSAPILNPASIGTQLWLDEVSNYHGEAIPKGNFQAYGHYTQCMWSTTYKIGVATAQAADGSYYTVARYSPPGNIVGKVPYGTPPSAATG</sequence>
<dbReference type="PRINTS" id="PR00838">
    <property type="entry name" value="V5ALLERGEN"/>
</dbReference>
<feature type="signal peptide" evidence="1">
    <location>
        <begin position="1"/>
        <end position="20"/>
    </location>
</feature>
<feature type="domain" description="SCP" evidence="2">
    <location>
        <begin position="80"/>
        <end position="219"/>
    </location>
</feature>
<name>A0A8H7NJE0_BIOOC</name>
<gene>
    <name evidence="3" type="ORF">IM811_008059</name>
</gene>
<proteinExistence type="predicted"/>
<evidence type="ECO:0000256" key="1">
    <source>
        <dbReference type="SAM" id="SignalP"/>
    </source>
</evidence>
<dbReference type="InterPro" id="IPR001283">
    <property type="entry name" value="CRISP-related"/>
</dbReference>
<dbReference type="SMART" id="SM00198">
    <property type="entry name" value="SCP"/>
    <property type="match status" value="1"/>
</dbReference>
<dbReference type="PRINTS" id="PR00837">
    <property type="entry name" value="V5TPXLIKE"/>
</dbReference>
<comment type="caution">
    <text evidence="3">The sequence shown here is derived from an EMBL/GenBank/DDBJ whole genome shotgun (WGS) entry which is preliminary data.</text>
</comment>
<evidence type="ECO:0000259" key="2">
    <source>
        <dbReference type="SMART" id="SM00198"/>
    </source>
</evidence>